<sequence length="206" mass="22617">MTTNYDLAEKARAELPLMADAVARELGEGWKRVSGAVRSDGVKLEGPDGERLALYVDSSRPERVVIDGWLPHEIHEAGADTYGLRTPDISVALSRGARVISREIIRRLLPRYRAILAEARKRAADSRQGQADRDEAVQVAAELLRVPVPEPRRHGNVNDSVTVSRFHRGLGSTRVEVRTGGTVRIETNGTIDQMRDVLAALGQIPA</sequence>
<reference evidence="2" key="1">
    <citation type="submission" date="2016-06" db="EMBL/GenBank/DDBJ databases">
        <authorList>
            <person name="Varghese N."/>
        </authorList>
    </citation>
    <scope>NUCLEOTIDE SEQUENCE [LARGE SCALE GENOMIC DNA]</scope>
    <source>
        <strain evidence="2">DSM 45344</strain>
    </source>
</reference>
<dbReference type="AlphaFoldDB" id="A0A1C3N5Q4"/>
<evidence type="ECO:0000313" key="1">
    <source>
        <dbReference type="EMBL" id="SBV27901.1"/>
    </source>
</evidence>
<evidence type="ECO:0000313" key="2">
    <source>
        <dbReference type="Proteomes" id="UP000199393"/>
    </source>
</evidence>
<organism evidence="1 2">
    <name type="scientific">Micromonospora krabiensis</name>
    <dbReference type="NCBI Taxonomy" id="307121"/>
    <lineage>
        <taxon>Bacteria</taxon>
        <taxon>Bacillati</taxon>
        <taxon>Actinomycetota</taxon>
        <taxon>Actinomycetes</taxon>
        <taxon>Micromonosporales</taxon>
        <taxon>Micromonosporaceae</taxon>
        <taxon>Micromonospora</taxon>
    </lineage>
</organism>
<accession>A0A1C3N5Q4</accession>
<dbReference type="OrthoDB" id="3615485at2"/>
<name>A0A1C3N5Q4_9ACTN</name>
<dbReference type="STRING" id="307121.GA0070620_3432"/>
<dbReference type="Proteomes" id="UP000199393">
    <property type="component" value="Chromosome I"/>
</dbReference>
<proteinExistence type="predicted"/>
<dbReference type="RefSeq" id="WP_091592087.1">
    <property type="nucleotide sequence ID" value="NZ_JBHRWG010000004.1"/>
</dbReference>
<gene>
    <name evidence="1" type="ORF">GA0070620_3432</name>
</gene>
<dbReference type="EMBL" id="LT598496">
    <property type="protein sequence ID" value="SBV27901.1"/>
    <property type="molecule type" value="Genomic_DNA"/>
</dbReference>
<protein>
    <submittedName>
        <fullName evidence="1">Uncharacterized protein</fullName>
    </submittedName>
</protein>
<keyword evidence="2" id="KW-1185">Reference proteome</keyword>